<feature type="domain" description="Glycosyl hydrolase family 36 N-terminal" evidence="7">
    <location>
        <begin position="35"/>
        <end position="266"/>
    </location>
</feature>
<dbReference type="InterPro" id="IPR050985">
    <property type="entry name" value="Alpha-glycosidase_related"/>
</dbReference>
<dbReference type="PANTHER" id="PTHR43053">
    <property type="entry name" value="GLYCOSIDASE FAMILY 31"/>
    <property type="match status" value="1"/>
</dbReference>
<dbReference type="Pfam" id="PF16874">
    <property type="entry name" value="Glyco_hydro_36C"/>
    <property type="match status" value="1"/>
</dbReference>
<dbReference type="Proteomes" id="UP000293764">
    <property type="component" value="Unassembled WGS sequence"/>
</dbReference>
<dbReference type="InterPro" id="IPR013785">
    <property type="entry name" value="Aldolase_TIM"/>
</dbReference>
<evidence type="ECO:0000259" key="7">
    <source>
        <dbReference type="Pfam" id="PF16875"/>
    </source>
</evidence>
<dbReference type="InterPro" id="IPR031704">
    <property type="entry name" value="Glyco_hydro_36_N"/>
</dbReference>
<feature type="region of interest" description="Disordered" evidence="5">
    <location>
        <begin position="185"/>
        <end position="204"/>
    </location>
</feature>
<dbReference type="InterPro" id="IPR031705">
    <property type="entry name" value="Glyco_hydro_36_C"/>
</dbReference>
<dbReference type="Gene3D" id="3.20.20.70">
    <property type="entry name" value="Aldolase class I"/>
    <property type="match status" value="1"/>
</dbReference>
<accession>A0A4Q5MXT8</accession>
<dbReference type="CDD" id="cd14791">
    <property type="entry name" value="GH36"/>
    <property type="match status" value="1"/>
</dbReference>
<comment type="caution">
    <text evidence="8">The sequence shown here is derived from an EMBL/GenBank/DDBJ whole genome shotgun (WGS) entry which is preliminary data.</text>
</comment>
<name>A0A4Q5MXT8_9MICO</name>
<proteinExistence type="predicted"/>
<dbReference type="InterPro" id="IPR013780">
    <property type="entry name" value="Glyco_hydro_b"/>
</dbReference>
<feature type="domain" description="Glycosyl hydrolase family 36 C-terminal" evidence="6">
    <location>
        <begin position="628"/>
        <end position="719"/>
    </location>
</feature>
<evidence type="ECO:0000256" key="3">
    <source>
        <dbReference type="ARBA" id="ARBA00022801"/>
    </source>
</evidence>
<gene>
    <name evidence="8" type="ORF">EUA98_13475</name>
</gene>
<comment type="catalytic activity">
    <reaction evidence="1">
        <text>Hydrolysis of terminal, non-reducing alpha-D-galactose residues in alpha-D-galactosides, including galactose oligosaccharides, galactomannans and galactolipids.</text>
        <dbReference type="EC" id="3.2.1.22"/>
    </reaction>
</comment>
<evidence type="ECO:0000256" key="5">
    <source>
        <dbReference type="SAM" id="MobiDB-lite"/>
    </source>
</evidence>
<dbReference type="GO" id="GO:0004557">
    <property type="term" value="F:alpha-galactosidase activity"/>
    <property type="evidence" value="ECO:0007669"/>
    <property type="project" value="UniProtKB-EC"/>
</dbReference>
<dbReference type="SUPFAM" id="SSF51445">
    <property type="entry name" value="(Trans)glycosidases"/>
    <property type="match status" value="1"/>
</dbReference>
<dbReference type="InterPro" id="IPR002252">
    <property type="entry name" value="Glyco_hydro_36"/>
</dbReference>
<dbReference type="AlphaFoldDB" id="A0A4Q5MXT8"/>
<dbReference type="Pfam" id="PF02065">
    <property type="entry name" value="Melibiase"/>
    <property type="match status" value="1"/>
</dbReference>
<keyword evidence="9" id="KW-1185">Reference proteome</keyword>
<dbReference type="Gene3D" id="2.70.98.60">
    <property type="entry name" value="alpha-galactosidase from lactobacil brevis"/>
    <property type="match status" value="1"/>
</dbReference>
<evidence type="ECO:0000313" key="9">
    <source>
        <dbReference type="Proteomes" id="UP000293764"/>
    </source>
</evidence>
<sequence>MSPVSPAAPLRRFSVLSRDRVMLVLEHKQDSPASVLHWGEDLGPLDDGLLADLSAAQSRVTPPQTAESALQIPLVPQESDGWAGRPALSARRDGLQVFPHWTTVRVTGGDASSSPQLALELEDARNGLTLRLELAIEQGGLVALTSTLENSASGVLDVDWLEAVLPVPKSADHLTSFSGRWTREKAPHTTNMPRGATVRQTRRGRSGHDATNLFLASEGIPRNRNGRSWAVHLGWSGDTSYRVDRMPDAVTLIGAGELLRAGEIRLTQGERYVTPVSYFAWSSRGHDGLSARFHNYLRSRPQHPASPRPLVLNTWEAVYFDHDQEALFRLAEVGARVGVERFVLDDGWFHSRRDDTTGLGDWVVDTEVWRDGLGPLADHVHGLGLEFGLWFEPEMVSLDSDLARAHPDWLLHAPDALTPPPGLSWRHQYVLDLANPGAFAHVFGQIDALISELGIDFIKWDHNRDLVDAVHDGRPGGHLQTLAAYRLIDELKAAHPGLEVESCSSGGARTDLGIISRTDRVWASDSNDPVERQDIQRWTQLLLPPELVGGHVGPAEAHSSGRHTTLAYRMATSLMGSAGFEWNLLECTDDELEAIARWSQLYKEVRHVICNGVVVHPEVVDPALRVTGFVLPDGSEALFSIATVAALEDAVPERVRLDGLDPRTRYRLSVREEASVCRQGLASPQWMSGAGVLLTGSMLSEVGVQIPPLWPAQALVLHLRAIEA</sequence>
<evidence type="ECO:0000256" key="1">
    <source>
        <dbReference type="ARBA" id="ARBA00001255"/>
    </source>
</evidence>
<evidence type="ECO:0000256" key="2">
    <source>
        <dbReference type="ARBA" id="ARBA00012755"/>
    </source>
</evidence>
<dbReference type="InterPro" id="IPR017853">
    <property type="entry name" value="GH"/>
</dbReference>
<dbReference type="Pfam" id="PF16875">
    <property type="entry name" value="Glyco_hydro_36N"/>
    <property type="match status" value="1"/>
</dbReference>
<dbReference type="Gene3D" id="2.60.40.1180">
    <property type="entry name" value="Golgi alpha-mannosidase II"/>
    <property type="match status" value="1"/>
</dbReference>
<dbReference type="InterPro" id="IPR038417">
    <property type="entry name" value="Alpga-gal_N_sf"/>
</dbReference>
<protein>
    <recommendedName>
        <fullName evidence="2">alpha-galactosidase</fullName>
        <ecNumber evidence="2">3.2.1.22</ecNumber>
    </recommendedName>
</protein>
<dbReference type="PROSITE" id="PS00512">
    <property type="entry name" value="ALPHA_GALACTOSIDASE"/>
    <property type="match status" value="1"/>
</dbReference>
<dbReference type="OrthoDB" id="9758822at2"/>
<dbReference type="EMBL" id="SDWW01000033">
    <property type="protein sequence ID" value="RYV50455.1"/>
    <property type="molecule type" value="Genomic_DNA"/>
</dbReference>
<keyword evidence="4" id="KW-0326">Glycosidase</keyword>
<organism evidence="8 9">
    <name type="scientific">Pengzhenrongella frigida</name>
    <dbReference type="NCBI Taxonomy" id="1259133"/>
    <lineage>
        <taxon>Bacteria</taxon>
        <taxon>Bacillati</taxon>
        <taxon>Actinomycetota</taxon>
        <taxon>Actinomycetes</taxon>
        <taxon>Micrococcales</taxon>
        <taxon>Pengzhenrongella</taxon>
    </lineage>
</organism>
<dbReference type="PANTHER" id="PTHR43053:SF3">
    <property type="entry name" value="ALPHA-GALACTOSIDASE C-RELATED"/>
    <property type="match status" value="1"/>
</dbReference>
<dbReference type="EC" id="3.2.1.22" evidence="2"/>
<evidence type="ECO:0000313" key="8">
    <source>
        <dbReference type="EMBL" id="RYV50455.1"/>
    </source>
</evidence>
<evidence type="ECO:0000259" key="6">
    <source>
        <dbReference type="Pfam" id="PF16874"/>
    </source>
</evidence>
<keyword evidence="3" id="KW-0378">Hydrolase</keyword>
<dbReference type="PRINTS" id="PR00743">
    <property type="entry name" value="GLHYDRLASE36"/>
</dbReference>
<evidence type="ECO:0000256" key="4">
    <source>
        <dbReference type="ARBA" id="ARBA00023295"/>
    </source>
</evidence>
<dbReference type="FunFam" id="3.20.20.70:FF:000118">
    <property type="entry name" value="Alpha-galactosidase"/>
    <property type="match status" value="1"/>
</dbReference>
<reference evidence="8 9" key="1">
    <citation type="submission" date="2019-01" db="EMBL/GenBank/DDBJ databases">
        <title>Novel species of Cellulomonas.</title>
        <authorList>
            <person name="Liu Q."/>
            <person name="Xin Y.-H."/>
        </authorList>
    </citation>
    <scope>NUCLEOTIDE SEQUENCE [LARGE SCALE GENOMIC DNA]</scope>
    <source>
        <strain evidence="8 9">HLT2-17</strain>
    </source>
</reference>
<dbReference type="InterPro" id="IPR000111">
    <property type="entry name" value="Glyco_hydro_27/36_CS"/>
</dbReference>
<dbReference type="GO" id="GO:0016052">
    <property type="term" value="P:carbohydrate catabolic process"/>
    <property type="evidence" value="ECO:0007669"/>
    <property type="project" value="InterPro"/>
</dbReference>